<dbReference type="EMBL" id="KT151957">
    <property type="protein sequence ID" value="ALA07415.1"/>
    <property type="molecule type" value="Genomic_DNA"/>
</dbReference>
<sequence>MTIPSLRVLRPIQEEIKHHFESNNYTFKKLSELTKINSGHLYGVLKGERDLTVDQLDSIGKAFEQSAGWLYDLYIDECFPNGKIATRRVKDYLIHCAEIGRKDYIKLVVDRLPASYKTTNIFFDVAGILFRRGRQKESAYFYQLVIDNEKTNRTQRFVLSHYRLFLASVSEKTNTEEIWRAVAKFEPYWKRLEEGQQLDALLQLAGCYKTLNRWVEVGKYADKLLEQADSIYDQLYEKKRDKNKITKGFKLENNLVAYYGQGYMLKIISLERQGLYEQAKVFVGYCTDLGWFELLDETGRVEVEKYKHFALEYSFRLDMLKGNTSMLYDYVEYLREYPDSVLSGLITILESANKHGFIVDDVLDEFSDKIDSFGYDPTNVDYHLQFRYQFALYLFKNGRFQEGIVETLRCFNLATILNSNRESIKCVAFFETHREHATPQQEQDYKLALREVINDGRINGCSYPPRKEHPSIKH</sequence>
<dbReference type="InterPro" id="IPR010982">
    <property type="entry name" value="Lambda_DNA-bd_dom_sf"/>
</dbReference>
<organism evidence="2 3">
    <name type="scientific">Brevibacillus phage SecTim467</name>
    <dbReference type="NCBI Taxonomy" id="1691956"/>
    <lineage>
        <taxon>Viruses</taxon>
        <taxon>Duplodnaviria</taxon>
        <taxon>Heunggongvirae</taxon>
        <taxon>Uroviricota</taxon>
        <taxon>Caudoviricetes</taxon>
        <taxon>Jenstvirus</taxon>
        <taxon>Jenstvirus jenst</taxon>
    </lineage>
</organism>
<proteinExistence type="predicted"/>
<dbReference type="GO" id="GO:0003677">
    <property type="term" value="F:DNA binding"/>
    <property type="evidence" value="ECO:0007669"/>
    <property type="project" value="UniProtKB-KW"/>
</dbReference>
<feature type="domain" description="HTH cro/C1-type" evidence="1">
    <location>
        <begin position="16"/>
        <end position="70"/>
    </location>
</feature>
<name>A0A0K2CP77_9CAUD</name>
<dbReference type="CDD" id="cd00093">
    <property type="entry name" value="HTH_XRE"/>
    <property type="match status" value="1"/>
</dbReference>
<dbReference type="PROSITE" id="PS50943">
    <property type="entry name" value="HTH_CROC1"/>
    <property type="match status" value="1"/>
</dbReference>
<keyword evidence="2" id="KW-0238">DNA-binding</keyword>
<evidence type="ECO:0000313" key="2">
    <source>
        <dbReference type="EMBL" id="ALA07415.1"/>
    </source>
</evidence>
<reference evidence="2 3" key="1">
    <citation type="journal article" date="2015" name="Genome Announc.">
        <title>Genome Sequences of Five Additional Brevibacillus laterosporus Bacteriophages.</title>
        <authorList>
            <person name="Merrill B.D."/>
            <person name="Berg J.A."/>
            <person name="Graves K.A."/>
            <person name="Ward A.T."/>
            <person name="Hilton J.A."/>
            <person name="Wake B.N."/>
            <person name="Grose J.H."/>
            <person name="Breakwell D.P."/>
            <person name="Burnett S.H."/>
        </authorList>
    </citation>
    <scope>NUCLEOTIDE SEQUENCE [LARGE SCALE GENOMIC DNA]</scope>
</reference>
<gene>
    <name evidence="2" type="ORF">SECTIM467_69</name>
</gene>
<protein>
    <submittedName>
        <fullName evidence="2">Putative DNA-binding protein</fullName>
    </submittedName>
</protein>
<accession>A0A0K2CP77</accession>
<evidence type="ECO:0000313" key="3">
    <source>
        <dbReference type="Proteomes" id="UP000224542"/>
    </source>
</evidence>
<dbReference type="InterPro" id="IPR001387">
    <property type="entry name" value="Cro/C1-type_HTH"/>
</dbReference>
<dbReference type="Proteomes" id="UP000224542">
    <property type="component" value="Segment"/>
</dbReference>
<dbReference type="SUPFAM" id="SSF47413">
    <property type="entry name" value="lambda repressor-like DNA-binding domains"/>
    <property type="match status" value="1"/>
</dbReference>
<evidence type="ECO:0000259" key="1">
    <source>
        <dbReference type="PROSITE" id="PS50943"/>
    </source>
</evidence>